<name>A0A6M3IWH8_9ZZZZ</name>
<dbReference type="SUPFAM" id="SSF53335">
    <property type="entry name" value="S-adenosyl-L-methionine-dependent methyltransferases"/>
    <property type="match status" value="1"/>
</dbReference>
<proteinExistence type="inferred from homology"/>
<comment type="similarity">
    <text evidence="1">Belongs to the N(4)/N(6)-methyltransferase family.</text>
</comment>
<dbReference type="Gene3D" id="3.40.50.150">
    <property type="entry name" value="Vaccinia Virus protein VP39"/>
    <property type="match status" value="2"/>
</dbReference>
<gene>
    <name evidence="5" type="ORF">MM415B00904_0006</name>
</gene>
<accession>A0A6M3IWH8</accession>
<reference evidence="5" key="1">
    <citation type="submission" date="2020-03" db="EMBL/GenBank/DDBJ databases">
        <title>The deep terrestrial virosphere.</title>
        <authorList>
            <person name="Holmfeldt K."/>
            <person name="Nilsson E."/>
            <person name="Simone D."/>
            <person name="Lopez-Fernandez M."/>
            <person name="Wu X."/>
            <person name="de Brujin I."/>
            <person name="Lundin D."/>
            <person name="Andersson A."/>
            <person name="Bertilsson S."/>
            <person name="Dopson M."/>
        </authorList>
    </citation>
    <scope>NUCLEOTIDE SEQUENCE</scope>
    <source>
        <strain evidence="5">MM415B00904</strain>
    </source>
</reference>
<evidence type="ECO:0000256" key="2">
    <source>
        <dbReference type="ARBA" id="ARBA00022603"/>
    </source>
</evidence>
<keyword evidence="2 5" id="KW-0489">Methyltransferase</keyword>
<dbReference type="GO" id="GO:0003677">
    <property type="term" value="F:DNA binding"/>
    <property type="evidence" value="ECO:0007669"/>
    <property type="project" value="InterPro"/>
</dbReference>
<keyword evidence="3 5" id="KW-0808">Transferase</keyword>
<evidence type="ECO:0000256" key="3">
    <source>
        <dbReference type="ARBA" id="ARBA00022679"/>
    </source>
</evidence>
<dbReference type="Pfam" id="PF01555">
    <property type="entry name" value="N6_N4_Mtase"/>
    <property type="match status" value="1"/>
</dbReference>
<organism evidence="5">
    <name type="scientific">viral metagenome</name>
    <dbReference type="NCBI Taxonomy" id="1070528"/>
    <lineage>
        <taxon>unclassified sequences</taxon>
        <taxon>metagenomes</taxon>
        <taxon>organismal metagenomes</taxon>
    </lineage>
</organism>
<dbReference type="InterPro" id="IPR029063">
    <property type="entry name" value="SAM-dependent_MTases_sf"/>
</dbReference>
<feature type="domain" description="DNA methylase N-4/N-6" evidence="4">
    <location>
        <begin position="47"/>
        <end position="71"/>
    </location>
</feature>
<dbReference type="PROSITE" id="PS00092">
    <property type="entry name" value="N6_MTASE"/>
    <property type="match status" value="1"/>
</dbReference>
<dbReference type="EMBL" id="MT141448">
    <property type="protein sequence ID" value="QJA61638.1"/>
    <property type="molecule type" value="Genomic_DNA"/>
</dbReference>
<evidence type="ECO:0000256" key="1">
    <source>
        <dbReference type="ARBA" id="ARBA00006594"/>
    </source>
</evidence>
<dbReference type="GO" id="GO:0032259">
    <property type="term" value="P:methylation"/>
    <property type="evidence" value="ECO:0007669"/>
    <property type="project" value="UniProtKB-KW"/>
</dbReference>
<dbReference type="InterPro" id="IPR002052">
    <property type="entry name" value="DNA_methylase_N6_adenine_CS"/>
</dbReference>
<dbReference type="InterPro" id="IPR002941">
    <property type="entry name" value="DNA_methylase_N4/N6"/>
</dbReference>
<dbReference type="AlphaFoldDB" id="A0A6M3IWH8"/>
<dbReference type="GO" id="GO:0008170">
    <property type="term" value="F:N-methyltransferase activity"/>
    <property type="evidence" value="ECO:0007669"/>
    <property type="project" value="InterPro"/>
</dbReference>
<protein>
    <submittedName>
        <fullName evidence="5">Putative methyltransferase</fullName>
    </submittedName>
</protein>
<evidence type="ECO:0000259" key="4">
    <source>
        <dbReference type="Pfam" id="PF01555"/>
    </source>
</evidence>
<evidence type="ECO:0000313" key="5">
    <source>
        <dbReference type="EMBL" id="QJA61638.1"/>
    </source>
</evidence>
<sequence>MSSMFCSTRKERNQMIDLRLGDCLEVMKTIPDNSVDLVLTDPPYGIGVACKELGRNFIGIEINEKYFKIAERRINQTMENLL</sequence>